<comment type="caution">
    <text evidence="2">The sequence shown here is derived from an EMBL/GenBank/DDBJ whole genome shotgun (WGS) entry which is preliminary data.</text>
</comment>
<dbReference type="Proteomes" id="UP000178606">
    <property type="component" value="Unassembled WGS sequence"/>
</dbReference>
<name>A0A1F6CWI9_HANXR</name>
<evidence type="ECO:0000313" key="2">
    <source>
        <dbReference type="EMBL" id="OGG53440.1"/>
    </source>
</evidence>
<dbReference type="AlphaFoldDB" id="A0A1F6CWI9"/>
<dbReference type="EMBL" id="MFKF01000121">
    <property type="protein sequence ID" value="OGG53440.1"/>
    <property type="molecule type" value="Genomic_DNA"/>
</dbReference>
<proteinExistence type="predicted"/>
<organism evidence="2 3">
    <name type="scientific">Handelsmanbacteria sp. (strain RIFCSPLOWO2_12_FULL_64_10)</name>
    <dbReference type="NCBI Taxonomy" id="1817868"/>
    <lineage>
        <taxon>Bacteria</taxon>
        <taxon>Candidatus Handelsmaniibacteriota</taxon>
    </lineage>
</organism>
<evidence type="ECO:0000256" key="1">
    <source>
        <dbReference type="SAM" id="MobiDB-lite"/>
    </source>
</evidence>
<feature type="region of interest" description="Disordered" evidence="1">
    <location>
        <begin position="1"/>
        <end position="31"/>
    </location>
</feature>
<protein>
    <submittedName>
        <fullName evidence="2">Uncharacterized protein</fullName>
    </submittedName>
</protein>
<feature type="compositionally biased region" description="Low complexity" evidence="1">
    <location>
        <begin position="8"/>
        <end position="24"/>
    </location>
</feature>
<evidence type="ECO:0000313" key="3">
    <source>
        <dbReference type="Proteomes" id="UP000178606"/>
    </source>
</evidence>
<sequence>MQMQDLLPGAAAAGDPEPDAGAGDRIPDRLGRDLSHFHERGTQLLRHGPDVLEVFARDNEDVSAYRGLSEAVQKGHHQIVFVQDFLLLLARCDLAENAAHYGLTG</sequence>
<gene>
    <name evidence="2" type="ORF">A3F84_12700</name>
</gene>
<accession>A0A1F6CWI9</accession>
<reference evidence="2 3" key="1">
    <citation type="journal article" date="2016" name="Nat. Commun.">
        <title>Thousands of microbial genomes shed light on interconnected biogeochemical processes in an aquifer system.</title>
        <authorList>
            <person name="Anantharaman K."/>
            <person name="Brown C.T."/>
            <person name="Hug L.A."/>
            <person name="Sharon I."/>
            <person name="Castelle C.J."/>
            <person name="Probst A.J."/>
            <person name="Thomas B.C."/>
            <person name="Singh A."/>
            <person name="Wilkins M.J."/>
            <person name="Karaoz U."/>
            <person name="Brodie E.L."/>
            <person name="Williams K.H."/>
            <person name="Hubbard S.S."/>
            <person name="Banfield J.F."/>
        </authorList>
    </citation>
    <scope>NUCLEOTIDE SEQUENCE [LARGE SCALE GENOMIC DNA]</scope>
    <source>
        <strain evidence="3">RIFCSPLOWO2_12_FULL_64_10</strain>
    </source>
</reference>